<feature type="active site" evidence="12">
    <location>
        <position position="379"/>
    </location>
</feature>
<keyword evidence="11 12" id="KW-1208">Phospholipid metabolism</keyword>
<dbReference type="Pfam" id="PF13396">
    <property type="entry name" value="PLDc_N"/>
    <property type="match status" value="1"/>
</dbReference>
<evidence type="ECO:0000259" key="14">
    <source>
        <dbReference type="PROSITE" id="PS50035"/>
    </source>
</evidence>
<keyword evidence="2 12" id="KW-1003">Cell membrane</keyword>
<evidence type="ECO:0000256" key="7">
    <source>
        <dbReference type="ARBA" id="ARBA00022989"/>
    </source>
</evidence>
<comment type="catalytic activity">
    <reaction evidence="12">
        <text>2 a 1,2-diacyl-sn-glycero-3-phospho-(1'-sn-glycerol) = a cardiolipin + glycerol</text>
        <dbReference type="Rhea" id="RHEA:31451"/>
        <dbReference type="ChEBI" id="CHEBI:17754"/>
        <dbReference type="ChEBI" id="CHEBI:62237"/>
        <dbReference type="ChEBI" id="CHEBI:64716"/>
    </reaction>
</comment>
<evidence type="ECO:0000256" key="11">
    <source>
        <dbReference type="ARBA" id="ARBA00023264"/>
    </source>
</evidence>
<feature type="domain" description="PLD phosphodiesterase" evidence="14">
    <location>
        <begin position="189"/>
        <end position="216"/>
    </location>
</feature>
<evidence type="ECO:0000256" key="1">
    <source>
        <dbReference type="ARBA" id="ARBA00004651"/>
    </source>
</evidence>
<evidence type="ECO:0000256" key="10">
    <source>
        <dbReference type="ARBA" id="ARBA00023209"/>
    </source>
</evidence>
<comment type="caution">
    <text evidence="15">The sequence shown here is derived from an EMBL/GenBank/DDBJ whole genome shotgun (WGS) entry which is preliminary data.</text>
</comment>
<dbReference type="GO" id="GO:0005886">
    <property type="term" value="C:plasma membrane"/>
    <property type="evidence" value="ECO:0007669"/>
    <property type="project" value="UniProtKB-SubCell"/>
</dbReference>
<evidence type="ECO:0000256" key="8">
    <source>
        <dbReference type="ARBA" id="ARBA00023098"/>
    </source>
</evidence>
<gene>
    <name evidence="15" type="ORF">IV81_GL001520</name>
</gene>
<evidence type="ECO:0000256" key="4">
    <source>
        <dbReference type="ARBA" id="ARBA00022679"/>
    </source>
</evidence>
<feature type="active site" evidence="12">
    <location>
        <position position="374"/>
    </location>
</feature>
<evidence type="ECO:0000256" key="13">
    <source>
        <dbReference type="NCBIfam" id="TIGR04265"/>
    </source>
</evidence>
<feature type="active site" evidence="12">
    <location>
        <position position="194"/>
    </location>
</feature>
<keyword evidence="6" id="KW-0677">Repeat</keyword>
<keyword evidence="9 12" id="KW-0472">Membrane</keyword>
<dbReference type="GO" id="GO:0032049">
    <property type="term" value="P:cardiolipin biosynthetic process"/>
    <property type="evidence" value="ECO:0007669"/>
    <property type="project" value="UniProtKB-UniRule"/>
</dbReference>
<dbReference type="HAMAP" id="MF_01916">
    <property type="entry name" value="Cardiolipin_synth_Cls"/>
    <property type="match status" value="1"/>
</dbReference>
<dbReference type="SUPFAM" id="SSF56024">
    <property type="entry name" value="Phospholipase D/nuclease"/>
    <property type="match status" value="2"/>
</dbReference>
<dbReference type="AlphaFoldDB" id="A0A0R2L6X5"/>
<sequence>MEKRDISAAWAWLLVMLLLPGIGFIIYLFFGWKLNKRQIFNLKAQKKLGISDMAAHQKMSSQNRPDLKNTVENDLVKMFLSTDDSVLTTNNDLQIFTTGHEKFKRLFNDLKHAKNHINIEYFTIYDDDLGKQLRTILIKKAQEGVSVRVLYDLFGSKGSKQKFFKQLIDAGGEVTPFMRSKFGYYSFRINFRNHRKIVVIDGSIGYIGGFNIGDQYLGRNKKFGNWRDTHLRLEGSVVLQLQSRFFMDWNASVKNKKVQFSLDYFPQKPIQNKIPIQIVSSGPESDIQKIKQGYIKMIMGAKKTIWIETPYFIPDDALMETLLIAIRSGIEVCMVIPKMPDHPFVYRATEYYAKQLLSAGAHVYAYQNGFMHAKTIVVDGKIVSVGSANWDIRSFKLNFEANAFIYDDKIAQKIITTIKRDLRESIELDEQYFKRQSTWKKLRQLGSRLISPIL</sequence>
<evidence type="ECO:0000256" key="5">
    <source>
        <dbReference type="ARBA" id="ARBA00022692"/>
    </source>
</evidence>
<dbReference type="InterPro" id="IPR025202">
    <property type="entry name" value="PLD-like_dom"/>
</dbReference>
<keyword evidence="10 12" id="KW-0594">Phospholipid biosynthesis</keyword>
<dbReference type="Gene3D" id="3.30.870.10">
    <property type="entry name" value="Endonuclease Chain A"/>
    <property type="match status" value="2"/>
</dbReference>
<dbReference type="Proteomes" id="UP000051859">
    <property type="component" value="Unassembled WGS sequence"/>
</dbReference>
<evidence type="ECO:0000313" key="15">
    <source>
        <dbReference type="EMBL" id="KRN94340.1"/>
    </source>
</evidence>
<dbReference type="PROSITE" id="PS50035">
    <property type="entry name" value="PLD"/>
    <property type="match status" value="2"/>
</dbReference>
<dbReference type="CDD" id="cd09110">
    <property type="entry name" value="PLDc_CLS_1"/>
    <property type="match status" value="1"/>
</dbReference>
<feature type="active site" evidence="12">
    <location>
        <position position="372"/>
    </location>
</feature>
<dbReference type="InterPro" id="IPR001736">
    <property type="entry name" value="PLipase_D/transphosphatidylase"/>
</dbReference>
<evidence type="ECO:0000256" key="12">
    <source>
        <dbReference type="HAMAP-Rule" id="MF_01916"/>
    </source>
</evidence>
<name>A0A0R2L6X5_9LACO</name>
<dbReference type="InterPro" id="IPR030874">
    <property type="entry name" value="Cardiolipin_synth_Firmi"/>
</dbReference>
<dbReference type="InterPro" id="IPR027379">
    <property type="entry name" value="CLS_N"/>
</dbReference>
<dbReference type="FunFam" id="3.30.870.10:FF:000014">
    <property type="entry name" value="Cardiolipin synthase"/>
    <property type="match status" value="1"/>
</dbReference>
<keyword evidence="5 12" id="KW-0812">Transmembrane</keyword>
<dbReference type="EMBL" id="JQBX01000006">
    <property type="protein sequence ID" value="KRN94340.1"/>
    <property type="molecule type" value="Genomic_DNA"/>
</dbReference>
<organism evidence="15 16">
    <name type="scientific">Pediococcus stilesii</name>
    <dbReference type="NCBI Taxonomy" id="331679"/>
    <lineage>
        <taxon>Bacteria</taxon>
        <taxon>Bacillati</taxon>
        <taxon>Bacillota</taxon>
        <taxon>Bacilli</taxon>
        <taxon>Lactobacillales</taxon>
        <taxon>Lactobacillaceae</taxon>
        <taxon>Pediococcus</taxon>
    </lineage>
</organism>
<evidence type="ECO:0000256" key="3">
    <source>
        <dbReference type="ARBA" id="ARBA00022516"/>
    </source>
</evidence>
<keyword evidence="3 12" id="KW-0444">Lipid biosynthesis</keyword>
<dbReference type="EC" id="2.7.8.-" evidence="12 13"/>
<comment type="subcellular location">
    <subcellularLocation>
        <location evidence="1 12">Cell membrane</location>
        <topology evidence="1 12">Multi-pass membrane protein</topology>
    </subcellularLocation>
</comment>
<accession>A0A0R2L6X5</accession>
<evidence type="ECO:0000256" key="9">
    <source>
        <dbReference type="ARBA" id="ARBA00023136"/>
    </source>
</evidence>
<reference evidence="15 16" key="1">
    <citation type="journal article" date="2015" name="Genome Announc.">
        <title>Expanding the biotechnology potential of lactobacilli through comparative genomics of 213 strains and associated genera.</title>
        <authorList>
            <person name="Sun Z."/>
            <person name="Harris H.M."/>
            <person name="McCann A."/>
            <person name="Guo C."/>
            <person name="Argimon S."/>
            <person name="Zhang W."/>
            <person name="Yang X."/>
            <person name="Jeffery I.B."/>
            <person name="Cooney J.C."/>
            <person name="Kagawa T.F."/>
            <person name="Liu W."/>
            <person name="Song Y."/>
            <person name="Salvetti E."/>
            <person name="Wrobel A."/>
            <person name="Rasinkangas P."/>
            <person name="Parkhill J."/>
            <person name="Rea M.C."/>
            <person name="O'Sullivan O."/>
            <person name="Ritari J."/>
            <person name="Douillard F.P."/>
            <person name="Paul Ross R."/>
            <person name="Yang R."/>
            <person name="Briner A.E."/>
            <person name="Felis G.E."/>
            <person name="de Vos W.M."/>
            <person name="Barrangou R."/>
            <person name="Klaenhammer T.R."/>
            <person name="Caufield P.W."/>
            <person name="Cui Y."/>
            <person name="Zhang H."/>
            <person name="O'Toole P.W."/>
        </authorList>
    </citation>
    <scope>NUCLEOTIDE SEQUENCE [LARGE SCALE GENOMIC DNA]</scope>
    <source>
        <strain evidence="15 16">DSM 18001</strain>
    </source>
</reference>
<keyword evidence="4 12" id="KW-0808">Transferase</keyword>
<dbReference type="PANTHER" id="PTHR21248:SF22">
    <property type="entry name" value="PHOSPHOLIPASE D"/>
    <property type="match status" value="1"/>
</dbReference>
<dbReference type="PANTHER" id="PTHR21248">
    <property type="entry name" value="CARDIOLIPIN SYNTHASE"/>
    <property type="match status" value="1"/>
</dbReference>
<evidence type="ECO:0000313" key="16">
    <source>
        <dbReference type="Proteomes" id="UP000051859"/>
    </source>
</evidence>
<keyword evidence="16" id="KW-1185">Reference proteome</keyword>
<dbReference type="PATRIC" id="fig|331679.3.peg.1555"/>
<dbReference type="SMART" id="SM00155">
    <property type="entry name" value="PLDc"/>
    <property type="match status" value="2"/>
</dbReference>
<keyword evidence="8 12" id="KW-0443">Lipid metabolism</keyword>
<comment type="caution">
    <text evidence="12">Lacks conserved residue(s) required for the propagation of feature annotation.</text>
</comment>
<dbReference type="CDD" id="cd09112">
    <property type="entry name" value="PLDc_CLS_2"/>
    <property type="match status" value="1"/>
</dbReference>
<protein>
    <recommendedName>
        <fullName evidence="12 13">Cardiolipin synthase</fullName>
        <shortName evidence="12">CL synthase</shortName>
        <ecNumber evidence="12 13">2.7.8.-</ecNumber>
    </recommendedName>
</protein>
<dbReference type="InterPro" id="IPR022924">
    <property type="entry name" value="Cardiolipin_synthase"/>
</dbReference>
<evidence type="ECO:0000256" key="6">
    <source>
        <dbReference type="ARBA" id="ARBA00022737"/>
    </source>
</evidence>
<keyword evidence="7 12" id="KW-1133">Transmembrane helix</keyword>
<dbReference type="STRING" id="331679.IV81_GL001520"/>
<comment type="function">
    <text evidence="12">Catalyzes the reversible phosphatidyl group transfer from one phosphatidylglycerol molecule to another to form cardiolipin (CL) (diphosphatidylglycerol) and glycerol.</text>
</comment>
<feature type="active site" evidence="12">
    <location>
        <position position="201"/>
    </location>
</feature>
<feature type="active site" evidence="12">
    <location>
        <position position="196"/>
    </location>
</feature>
<evidence type="ECO:0000256" key="2">
    <source>
        <dbReference type="ARBA" id="ARBA00022475"/>
    </source>
</evidence>
<proteinExistence type="inferred from homology"/>
<feature type="transmembrane region" description="Helical" evidence="12">
    <location>
        <begin position="6"/>
        <end position="30"/>
    </location>
</feature>
<dbReference type="GO" id="GO:0008808">
    <property type="term" value="F:cardiolipin synthase activity"/>
    <property type="evidence" value="ECO:0007669"/>
    <property type="project" value="UniProtKB-UniRule"/>
</dbReference>
<feature type="domain" description="PLD phosphodiesterase" evidence="14">
    <location>
        <begin position="367"/>
        <end position="394"/>
    </location>
</feature>
<dbReference type="Pfam" id="PF13091">
    <property type="entry name" value="PLDc_2"/>
    <property type="match status" value="2"/>
</dbReference>
<dbReference type="NCBIfam" id="TIGR04265">
    <property type="entry name" value="bac_cardiolipin"/>
    <property type="match status" value="1"/>
</dbReference>
<comment type="similarity">
    <text evidence="12">Belongs to the phospholipase D family. Cardiolipin synthase subfamily.</text>
</comment>